<dbReference type="InterPro" id="IPR002730">
    <property type="entry name" value="Rpp29/RNP1"/>
</dbReference>
<dbReference type="InterPro" id="IPR016848">
    <property type="entry name" value="RNase_P/MRP_Rpp29-subunit"/>
</dbReference>
<dbReference type="InterPro" id="IPR036980">
    <property type="entry name" value="RNase_P/MRP_Rpp29_sf"/>
</dbReference>
<dbReference type="PANTHER" id="PTHR13348:SF0">
    <property type="entry name" value="RIBONUCLEASE P PROTEIN SUBUNIT P29"/>
    <property type="match status" value="1"/>
</dbReference>
<dbReference type="Pfam" id="PF01868">
    <property type="entry name" value="RNase_P-MRP_p29"/>
    <property type="match status" value="1"/>
</dbReference>
<dbReference type="InterPro" id="IPR023534">
    <property type="entry name" value="Rof/RNase_P-like"/>
</dbReference>
<dbReference type="EMBL" id="CAXAMM010003447">
    <property type="protein sequence ID" value="CAK8999938.1"/>
    <property type="molecule type" value="Genomic_DNA"/>
</dbReference>
<dbReference type="Gene3D" id="2.30.30.210">
    <property type="entry name" value="Ribonuclease P/MRP, subunit p29"/>
    <property type="match status" value="1"/>
</dbReference>
<evidence type="ECO:0000313" key="4">
    <source>
        <dbReference type="Proteomes" id="UP001642464"/>
    </source>
</evidence>
<comment type="subcellular location">
    <subcellularLocation>
        <location evidence="1">Nucleus</location>
    </subcellularLocation>
</comment>
<dbReference type="SUPFAM" id="SSF101744">
    <property type="entry name" value="Rof/RNase P subunit-like"/>
    <property type="match status" value="1"/>
</dbReference>
<protein>
    <submittedName>
        <fullName evidence="3">Ribonuclease P protein subunit p29</fullName>
    </submittedName>
</protein>
<name>A0ABP0ICA2_9DINO</name>
<dbReference type="Proteomes" id="UP001642464">
    <property type="component" value="Unassembled WGS sequence"/>
</dbReference>
<evidence type="ECO:0000256" key="2">
    <source>
        <dbReference type="ARBA" id="ARBA00006181"/>
    </source>
</evidence>
<gene>
    <name evidence="3" type="ORF">SCF082_LOCUS6275</name>
</gene>
<proteinExistence type="inferred from homology"/>
<dbReference type="SMART" id="SM00538">
    <property type="entry name" value="POP4"/>
    <property type="match status" value="1"/>
</dbReference>
<dbReference type="PANTHER" id="PTHR13348">
    <property type="entry name" value="RIBONUCLEASE P SUBUNIT P29"/>
    <property type="match status" value="1"/>
</dbReference>
<keyword evidence="4" id="KW-1185">Reference proteome</keyword>
<evidence type="ECO:0000256" key="1">
    <source>
        <dbReference type="ARBA" id="ARBA00004123"/>
    </source>
</evidence>
<accession>A0ABP0ICA2</accession>
<evidence type="ECO:0000313" key="3">
    <source>
        <dbReference type="EMBL" id="CAK8999938.1"/>
    </source>
</evidence>
<comment type="similarity">
    <text evidence="2">Belongs to the eukaryotic/archaeal RNase P protein component 1 family.</text>
</comment>
<organism evidence="3 4">
    <name type="scientific">Durusdinium trenchii</name>
    <dbReference type="NCBI Taxonomy" id="1381693"/>
    <lineage>
        <taxon>Eukaryota</taxon>
        <taxon>Sar</taxon>
        <taxon>Alveolata</taxon>
        <taxon>Dinophyceae</taxon>
        <taxon>Suessiales</taxon>
        <taxon>Symbiodiniaceae</taxon>
        <taxon>Durusdinium</taxon>
    </lineage>
</organism>
<comment type="caution">
    <text evidence="3">The sequence shown here is derived from an EMBL/GenBank/DDBJ whole genome shotgun (WGS) entry which is preliminary data.</text>
</comment>
<reference evidence="3 4" key="1">
    <citation type="submission" date="2024-02" db="EMBL/GenBank/DDBJ databases">
        <authorList>
            <person name="Chen Y."/>
            <person name="Shah S."/>
            <person name="Dougan E. K."/>
            <person name="Thang M."/>
            <person name="Chan C."/>
        </authorList>
    </citation>
    <scope>NUCLEOTIDE SEQUENCE [LARGE SCALE GENOMIC DNA]</scope>
</reference>
<sequence>MDVGVKRPVADPEGPVLELLRVFKIENAPGYYEGGLDQVGFMDCSLFRVTCACSCNPRVPSTCSQARKGKELWRFKYEDFEALRQLWKEYIEDLQLDFSEVLESDLSILSSLDLHGSHLEVVASKTPNLLRLSGTVIEETQRTFRIITLKSEVKMIPKDNCVFEVELPGSAGARGASRRLRLFGPSTCSRFGAATASRAPGGTRNAWRL</sequence>